<dbReference type="EMBL" id="JH431313">
    <property type="status" value="NOT_ANNOTATED_CDS"/>
    <property type="molecule type" value="Genomic_DNA"/>
</dbReference>
<dbReference type="AlphaFoldDB" id="T1IQT3"/>
<evidence type="ECO:0000313" key="3">
    <source>
        <dbReference type="EnsemblMetazoa" id="SMAR003407-PA"/>
    </source>
</evidence>
<organism evidence="3 4">
    <name type="scientific">Strigamia maritima</name>
    <name type="common">European centipede</name>
    <name type="synonym">Geophilus maritimus</name>
    <dbReference type="NCBI Taxonomy" id="126957"/>
    <lineage>
        <taxon>Eukaryota</taxon>
        <taxon>Metazoa</taxon>
        <taxon>Ecdysozoa</taxon>
        <taxon>Arthropoda</taxon>
        <taxon>Myriapoda</taxon>
        <taxon>Chilopoda</taxon>
        <taxon>Pleurostigmophora</taxon>
        <taxon>Geophilomorpha</taxon>
        <taxon>Linotaeniidae</taxon>
        <taxon>Strigamia</taxon>
    </lineage>
</organism>
<evidence type="ECO:0000256" key="2">
    <source>
        <dbReference type="SAM" id="MobiDB-lite"/>
    </source>
</evidence>
<feature type="compositionally biased region" description="Polar residues" evidence="2">
    <location>
        <begin position="123"/>
        <end position="139"/>
    </location>
</feature>
<dbReference type="eggNOG" id="KOG4095">
    <property type="taxonomic scope" value="Eukaryota"/>
</dbReference>
<dbReference type="EnsemblMetazoa" id="SMAR003407-RA">
    <property type="protein sequence ID" value="SMAR003407-PA"/>
    <property type="gene ID" value="SMAR003407"/>
</dbReference>
<dbReference type="PANTHER" id="PTHR12767:SF9">
    <property type="entry name" value="BCL7-LIKE"/>
    <property type="match status" value="1"/>
</dbReference>
<evidence type="ECO:0000313" key="4">
    <source>
        <dbReference type="Proteomes" id="UP000014500"/>
    </source>
</evidence>
<dbReference type="Proteomes" id="UP000014500">
    <property type="component" value="Unassembled WGS sequence"/>
</dbReference>
<dbReference type="HOGENOM" id="CLU_110835_2_1_1"/>
<name>T1IQT3_STRMM</name>
<dbReference type="PhylomeDB" id="T1IQT3"/>
<reference evidence="4" key="1">
    <citation type="submission" date="2011-05" db="EMBL/GenBank/DDBJ databases">
        <authorList>
            <person name="Richards S.R."/>
            <person name="Qu J."/>
            <person name="Jiang H."/>
            <person name="Jhangiani S.N."/>
            <person name="Agravi P."/>
            <person name="Goodspeed R."/>
            <person name="Gross S."/>
            <person name="Mandapat C."/>
            <person name="Jackson L."/>
            <person name="Mathew T."/>
            <person name="Pu L."/>
            <person name="Thornton R."/>
            <person name="Saada N."/>
            <person name="Wilczek-Boney K.B."/>
            <person name="Lee S."/>
            <person name="Kovar C."/>
            <person name="Wu Y."/>
            <person name="Scherer S.E."/>
            <person name="Worley K.C."/>
            <person name="Muzny D.M."/>
            <person name="Gibbs R."/>
        </authorList>
    </citation>
    <scope>NUCLEOTIDE SEQUENCE</scope>
    <source>
        <strain evidence="4">Brora</strain>
    </source>
</reference>
<evidence type="ECO:0000256" key="1">
    <source>
        <dbReference type="ARBA" id="ARBA00010326"/>
    </source>
</evidence>
<accession>T1IQT3</accession>
<protein>
    <recommendedName>
        <fullName evidence="5">B-cell CLL/lymphoma 7 protein family member B</fullName>
    </recommendedName>
</protein>
<sequence>MKTRETRQTAKDDIKKVMQAIDKVRHWEKKWVTIGDTTMKIYKWVPVATQESVIEKKKHKIIVDKNDVTKSSMAIQGYSINSDVSTDYSASQLSFSDDSNSQSNDFSNPSASHSSDSKFAKISSLNSCKPETFSDNSQPPIKKTRSIPTEA</sequence>
<keyword evidence="4" id="KW-1185">Reference proteome</keyword>
<comment type="similarity">
    <text evidence="1">Belongs to the BCL7 family.</text>
</comment>
<proteinExistence type="inferred from homology"/>
<dbReference type="PANTHER" id="PTHR12767">
    <property type="entry name" value="BCL7 RELATED"/>
    <property type="match status" value="1"/>
</dbReference>
<feature type="region of interest" description="Disordered" evidence="2">
    <location>
        <begin position="91"/>
        <end position="151"/>
    </location>
</feature>
<dbReference type="InterPro" id="IPR006804">
    <property type="entry name" value="BCL7"/>
</dbReference>
<evidence type="ECO:0008006" key="5">
    <source>
        <dbReference type="Google" id="ProtNLM"/>
    </source>
</evidence>
<reference evidence="3" key="2">
    <citation type="submission" date="2015-02" db="UniProtKB">
        <authorList>
            <consortium name="EnsemblMetazoa"/>
        </authorList>
    </citation>
    <scope>IDENTIFICATION</scope>
</reference>
<feature type="compositionally biased region" description="Low complexity" evidence="2">
    <location>
        <begin position="91"/>
        <end position="110"/>
    </location>
</feature>
<dbReference type="Pfam" id="PF04714">
    <property type="entry name" value="BCL_N"/>
    <property type="match status" value="1"/>
</dbReference>
<dbReference type="STRING" id="126957.T1IQT3"/>